<dbReference type="CDD" id="cd00431">
    <property type="entry name" value="cysteine_hydrolases"/>
    <property type="match status" value="1"/>
</dbReference>
<dbReference type="SUPFAM" id="SSF52499">
    <property type="entry name" value="Isochorismatase-like hydrolases"/>
    <property type="match status" value="1"/>
</dbReference>
<gene>
    <name evidence="5" type="ORF">B0A48_05263</name>
</gene>
<dbReference type="Gene3D" id="3.40.50.850">
    <property type="entry name" value="Isochorismatase-like"/>
    <property type="match status" value="1"/>
</dbReference>
<dbReference type="Proteomes" id="UP000192596">
    <property type="component" value="Unassembled WGS sequence"/>
</dbReference>
<dbReference type="Pfam" id="PF00857">
    <property type="entry name" value="Isochorismatase"/>
    <property type="match status" value="1"/>
</dbReference>
<dbReference type="InterPro" id="IPR000868">
    <property type="entry name" value="Isochorismatase-like_dom"/>
</dbReference>
<dbReference type="STRING" id="1507870.A0A1V8TID1"/>
<feature type="compositionally biased region" description="Low complexity" evidence="3">
    <location>
        <begin position="27"/>
        <end position="38"/>
    </location>
</feature>
<accession>A0A1V8TID1</accession>
<protein>
    <recommendedName>
        <fullName evidence="4">Isochorismatase-like domain-containing protein</fullName>
    </recommendedName>
</protein>
<dbReference type="InterPro" id="IPR050272">
    <property type="entry name" value="Isochorismatase-like_hydrls"/>
</dbReference>
<feature type="domain" description="Isochorismatase-like" evidence="4">
    <location>
        <begin position="55"/>
        <end position="268"/>
    </location>
</feature>
<reference evidence="6" key="1">
    <citation type="submission" date="2017-03" db="EMBL/GenBank/DDBJ databases">
        <title>Genomes of endolithic fungi from Antarctica.</title>
        <authorList>
            <person name="Coleine C."/>
            <person name="Masonjones S."/>
            <person name="Stajich J.E."/>
        </authorList>
    </citation>
    <scope>NUCLEOTIDE SEQUENCE [LARGE SCALE GENOMIC DNA]</scope>
    <source>
        <strain evidence="6">CCFEE 5527</strain>
    </source>
</reference>
<evidence type="ECO:0000256" key="2">
    <source>
        <dbReference type="ARBA" id="ARBA00022801"/>
    </source>
</evidence>
<evidence type="ECO:0000256" key="1">
    <source>
        <dbReference type="ARBA" id="ARBA00006336"/>
    </source>
</evidence>
<organism evidence="5 6">
    <name type="scientific">Cryoendolithus antarcticus</name>
    <dbReference type="NCBI Taxonomy" id="1507870"/>
    <lineage>
        <taxon>Eukaryota</taxon>
        <taxon>Fungi</taxon>
        <taxon>Dikarya</taxon>
        <taxon>Ascomycota</taxon>
        <taxon>Pezizomycotina</taxon>
        <taxon>Dothideomycetes</taxon>
        <taxon>Dothideomycetidae</taxon>
        <taxon>Cladosporiales</taxon>
        <taxon>Cladosporiaceae</taxon>
        <taxon>Cryoendolithus</taxon>
    </lineage>
</organism>
<name>A0A1V8TID1_9PEZI</name>
<dbReference type="InterPro" id="IPR036380">
    <property type="entry name" value="Isochorismatase-like_sf"/>
</dbReference>
<evidence type="ECO:0000313" key="5">
    <source>
        <dbReference type="EMBL" id="OQO11008.1"/>
    </source>
</evidence>
<proteinExistence type="inferred from homology"/>
<dbReference type="AlphaFoldDB" id="A0A1V8TID1"/>
<evidence type="ECO:0000313" key="6">
    <source>
        <dbReference type="Proteomes" id="UP000192596"/>
    </source>
</evidence>
<dbReference type="PANTHER" id="PTHR43540">
    <property type="entry name" value="PEROXYUREIDOACRYLATE/UREIDOACRYLATE AMIDOHYDROLASE-RELATED"/>
    <property type="match status" value="1"/>
</dbReference>
<dbReference type="OrthoDB" id="167809at2759"/>
<dbReference type="GO" id="GO:0016787">
    <property type="term" value="F:hydrolase activity"/>
    <property type="evidence" value="ECO:0007669"/>
    <property type="project" value="UniProtKB-KW"/>
</dbReference>
<comment type="similarity">
    <text evidence="1">Belongs to the isochorismatase family.</text>
</comment>
<evidence type="ECO:0000256" key="3">
    <source>
        <dbReference type="SAM" id="MobiDB-lite"/>
    </source>
</evidence>
<feature type="region of interest" description="Disordered" evidence="3">
    <location>
        <begin position="24"/>
        <end position="43"/>
    </location>
</feature>
<keyword evidence="2" id="KW-0378">Hydrolase</keyword>
<comment type="caution">
    <text evidence="5">The sequence shown here is derived from an EMBL/GenBank/DDBJ whole genome shotgun (WGS) entry which is preliminary data.</text>
</comment>
<keyword evidence="6" id="KW-1185">Reference proteome</keyword>
<dbReference type="PANTHER" id="PTHR43540:SF9">
    <property type="entry name" value="FAMILY HYDROLASE, PUTATIVE (AFU_ORTHOLOGUE AFUA_2G08700)-RELATED"/>
    <property type="match status" value="1"/>
</dbReference>
<dbReference type="EMBL" id="NAJO01000007">
    <property type="protein sequence ID" value="OQO11008.1"/>
    <property type="molecule type" value="Genomic_DNA"/>
</dbReference>
<sequence>MADSKQTHIGNATNFWLHSHETGYDLSRPSSSSTPSRRLQISTTTNQITVDPAKSALVVIDMQNFFLSPALGRGTDGAGHKAKDQLVKHAVPGARKAGVRVLWVNWGLTEKEVEEMPPGVKKAFGFPGKYEKAHEGSKSAKHYNGLGSEMGTVQDPDTGKDIEAGKLLMRDQWNSALQPPLNELWKEGSKLSELPDVWVHKNRMSALWGSGTDLELYLQKEGITTLFFTGVNTDQCVGGTLQDAYSKGYDCILLGDGCGTTSPGYAQQCMEYNGAGTWGFLATCEKFAEGCAKVQ</sequence>
<evidence type="ECO:0000259" key="4">
    <source>
        <dbReference type="Pfam" id="PF00857"/>
    </source>
</evidence>
<dbReference type="InParanoid" id="A0A1V8TID1"/>